<sequence length="298" mass="33747">MKVVADGDRRWWPAVVAGGGRRWWSAVAEVVVGAIISHKSRNPSKFDALGDCRNGEDKKVNACAKMKGTTRERKTDVSGFKSSIQLLWLASPRRRNDKKSKKCTVPASIVTLRSTGSPGCINEGDERLVWSTLLLSSPRASTYFSRQACMADPEVDHGFIFDNQGRTDILRSPFFDVFFSHDETANDYIDRILYQLSLSIEEHIRPGRWIIVGHPPLPHPPTTIPPTKVFGFIFVVIISILVWFKRPETQLNRNLILTEASSIANALEEFTTRSIFHDNSQMCWSQDHLYDGSLRRTR</sequence>
<keyword evidence="1" id="KW-1133">Transmembrane helix</keyword>
<gene>
    <name evidence="2" type="ORF">M5K25_014988</name>
</gene>
<keyword evidence="1" id="KW-0812">Transmembrane</keyword>
<dbReference type="Proteomes" id="UP001552299">
    <property type="component" value="Unassembled WGS sequence"/>
</dbReference>
<organism evidence="2 3">
    <name type="scientific">Dendrobium thyrsiflorum</name>
    <name type="common">Pinecone-like raceme dendrobium</name>
    <name type="synonym">Orchid</name>
    <dbReference type="NCBI Taxonomy" id="117978"/>
    <lineage>
        <taxon>Eukaryota</taxon>
        <taxon>Viridiplantae</taxon>
        <taxon>Streptophyta</taxon>
        <taxon>Embryophyta</taxon>
        <taxon>Tracheophyta</taxon>
        <taxon>Spermatophyta</taxon>
        <taxon>Magnoliopsida</taxon>
        <taxon>Liliopsida</taxon>
        <taxon>Asparagales</taxon>
        <taxon>Orchidaceae</taxon>
        <taxon>Epidendroideae</taxon>
        <taxon>Malaxideae</taxon>
        <taxon>Dendrobiinae</taxon>
        <taxon>Dendrobium</taxon>
    </lineage>
</organism>
<comment type="caution">
    <text evidence="2">The sequence shown here is derived from an EMBL/GenBank/DDBJ whole genome shotgun (WGS) entry which is preliminary data.</text>
</comment>
<keyword evidence="1" id="KW-0472">Membrane</keyword>
<feature type="transmembrane region" description="Helical" evidence="1">
    <location>
        <begin position="227"/>
        <end position="244"/>
    </location>
</feature>
<reference evidence="2 3" key="1">
    <citation type="journal article" date="2024" name="Plant Biotechnol. J.">
        <title>Dendrobium thyrsiflorum genome and its molecular insights into genes involved in important horticultural traits.</title>
        <authorList>
            <person name="Chen B."/>
            <person name="Wang J.Y."/>
            <person name="Zheng P.J."/>
            <person name="Li K.L."/>
            <person name="Liang Y.M."/>
            <person name="Chen X.F."/>
            <person name="Zhang C."/>
            <person name="Zhao X."/>
            <person name="He X."/>
            <person name="Zhang G.Q."/>
            <person name="Liu Z.J."/>
            <person name="Xu Q."/>
        </authorList>
    </citation>
    <scope>NUCLEOTIDE SEQUENCE [LARGE SCALE GENOMIC DNA]</scope>
    <source>
        <strain evidence="2">GZMU011</strain>
    </source>
</reference>
<evidence type="ECO:0000313" key="2">
    <source>
        <dbReference type="EMBL" id="KAL0914625.1"/>
    </source>
</evidence>
<evidence type="ECO:0000313" key="3">
    <source>
        <dbReference type="Proteomes" id="UP001552299"/>
    </source>
</evidence>
<dbReference type="AlphaFoldDB" id="A0ABD0UPW2"/>
<dbReference type="EMBL" id="JANQDX010000012">
    <property type="protein sequence ID" value="KAL0914625.1"/>
    <property type="molecule type" value="Genomic_DNA"/>
</dbReference>
<evidence type="ECO:0000256" key="1">
    <source>
        <dbReference type="SAM" id="Phobius"/>
    </source>
</evidence>
<proteinExistence type="predicted"/>
<keyword evidence="3" id="KW-1185">Reference proteome</keyword>
<accession>A0ABD0UPW2</accession>
<protein>
    <submittedName>
        <fullName evidence="2">Uncharacterized protein</fullName>
    </submittedName>
</protein>
<name>A0ABD0UPW2_DENTH</name>